<proteinExistence type="predicted"/>
<dbReference type="SUPFAM" id="SSF53335">
    <property type="entry name" value="S-adenosyl-L-methionine-dependent methyltransferases"/>
    <property type="match status" value="1"/>
</dbReference>
<dbReference type="InParanoid" id="A0A078A8L5"/>
<dbReference type="Gene3D" id="3.40.50.150">
    <property type="entry name" value="Vaccinia Virus protein VP39"/>
    <property type="match status" value="1"/>
</dbReference>
<dbReference type="PANTHER" id="PTHR34203">
    <property type="entry name" value="METHYLTRANSFERASE, FKBM FAMILY PROTEIN"/>
    <property type="match status" value="1"/>
</dbReference>
<reference evidence="3 4" key="1">
    <citation type="submission" date="2014-06" db="EMBL/GenBank/DDBJ databases">
        <authorList>
            <person name="Swart Estienne"/>
        </authorList>
    </citation>
    <scope>NUCLEOTIDE SEQUENCE [LARGE SCALE GENOMIC DNA]</scope>
    <source>
        <strain evidence="3 4">130c</strain>
    </source>
</reference>
<dbReference type="OrthoDB" id="545970at2759"/>
<gene>
    <name evidence="3" type="primary">Contig13324.g14218</name>
    <name evidence="3" type="ORF">STYLEM_7195</name>
</gene>
<keyword evidence="4" id="KW-1185">Reference proteome</keyword>
<evidence type="ECO:0000313" key="4">
    <source>
        <dbReference type="Proteomes" id="UP000039865"/>
    </source>
</evidence>
<protein>
    <recommendedName>
        <fullName evidence="2">Methyltransferase FkbM domain-containing protein</fullName>
    </recommendedName>
</protein>
<dbReference type="AlphaFoldDB" id="A0A078A8L5"/>
<organism evidence="3 4">
    <name type="scientific">Stylonychia lemnae</name>
    <name type="common">Ciliate</name>
    <dbReference type="NCBI Taxonomy" id="5949"/>
    <lineage>
        <taxon>Eukaryota</taxon>
        <taxon>Sar</taxon>
        <taxon>Alveolata</taxon>
        <taxon>Ciliophora</taxon>
        <taxon>Intramacronucleata</taxon>
        <taxon>Spirotrichea</taxon>
        <taxon>Stichotrichia</taxon>
        <taxon>Sporadotrichida</taxon>
        <taxon>Oxytrichidae</taxon>
        <taxon>Stylonychinae</taxon>
        <taxon>Stylonychia</taxon>
    </lineage>
</organism>
<sequence length="288" mass="32772">MFAQRALFIILSCYLSFLNSQQEASQDKLNSTNGEDIDPLINALKKVSIQYPDQKIALLDIGANLGWFTFIAASLDYNVIAFEPYEPNYKAIEYAMCLNQNVSNLIQLEKFALGTKNESCNLYSHDYNTQNGIIRCGDDINDHSKLLDVSIVLFRQEVPIRTLDSYSKTISPNIKIGVLKIDVEEFEYDVLLGGKTFLKDHKIPYIVQEYSLISYGANQEDHFNIFKDLGYVARLTGFNGQEFQTFNELKAKIISLVGYRQIELFFVLSTFESQCVGSNPDETCNSYQ</sequence>
<evidence type="ECO:0000259" key="2">
    <source>
        <dbReference type="Pfam" id="PF05050"/>
    </source>
</evidence>
<dbReference type="NCBIfam" id="TIGR01444">
    <property type="entry name" value="fkbM_fam"/>
    <property type="match status" value="1"/>
</dbReference>
<keyword evidence="1" id="KW-0732">Signal</keyword>
<evidence type="ECO:0000313" key="3">
    <source>
        <dbReference type="EMBL" id="CDW78221.1"/>
    </source>
</evidence>
<accession>A0A078A8L5</accession>
<dbReference type="Proteomes" id="UP000039865">
    <property type="component" value="Unassembled WGS sequence"/>
</dbReference>
<dbReference type="Pfam" id="PF05050">
    <property type="entry name" value="Methyltransf_21"/>
    <property type="match status" value="1"/>
</dbReference>
<dbReference type="EMBL" id="CCKQ01006881">
    <property type="protein sequence ID" value="CDW78221.1"/>
    <property type="molecule type" value="Genomic_DNA"/>
</dbReference>
<evidence type="ECO:0000256" key="1">
    <source>
        <dbReference type="SAM" id="SignalP"/>
    </source>
</evidence>
<dbReference type="InterPro" id="IPR052514">
    <property type="entry name" value="SAM-dependent_MTase"/>
</dbReference>
<dbReference type="InterPro" id="IPR029063">
    <property type="entry name" value="SAM-dependent_MTases_sf"/>
</dbReference>
<feature type="signal peptide" evidence="1">
    <location>
        <begin position="1"/>
        <end position="20"/>
    </location>
</feature>
<dbReference type="InterPro" id="IPR006342">
    <property type="entry name" value="FkbM_mtfrase"/>
</dbReference>
<dbReference type="PANTHER" id="PTHR34203:SF15">
    <property type="entry name" value="SLL1173 PROTEIN"/>
    <property type="match status" value="1"/>
</dbReference>
<name>A0A078A8L5_STYLE</name>
<feature type="chain" id="PRO_5001729288" description="Methyltransferase FkbM domain-containing protein" evidence="1">
    <location>
        <begin position="21"/>
        <end position="288"/>
    </location>
</feature>
<feature type="domain" description="Methyltransferase FkbM" evidence="2">
    <location>
        <begin position="60"/>
        <end position="231"/>
    </location>
</feature>